<accession>A0A250WQA5</accession>
<sequence>MCVLAFTALYQVQQKGFKFTTMINAVSSSTKSSENQARRAIREDFDKCSVSTFQSHSEFWGEVVKPGISSGQNKGLQTASAGDCCKECQATRGCNVWVWCSDAGSCGTQCWLKRVGTASEVKTHNQGDHVPWISGSVAKDFDRDIASLPTVNTSISCVLLTTPQGVIRIKLRPDWSNSSVEYVRRVAMTKELCTLQCEFYRAEPGFLLQGSLRAYIPPNAVTTPGPKFMERGEIGWAGGSAGPDWFIFLGSQAATHWNHDHTVWGEIADAESLAVAEKIVILPAVAAKPGEMHMMVERVPFTISAG</sequence>
<evidence type="ECO:0000313" key="2">
    <source>
        <dbReference type="EMBL" id="GAX72730.1"/>
    </source>
</evidence>
<dbReference type="Proteomes" id="UP000232323">
    <property type="component" value="Unassembled WGS sequence"/>
</dbReference>
<gene>
    <name evidence="2" type="ORF">CEUSTIGMA_g186.t1</name>
</gene>
<proteinExistence type="predicted"/>
<dbReference type="EMBL" id="BEGY01000001">
    <property type="protein sequence ID" value="GAX72730.1"/>
    <property type="molecule type" value="Genomic_DNA"/>
</dbReference>
<organism evidence="2 3">
    <name type="scientific">Chlamydomonas eustigma</name>
    <dbReference type="NCBI Taxonomy" id="1157962"/>
    <lineage>
        <taxon>Eukaryota</taxon>
        <taxon>Viridiplantae</taxon>
        <taxon>Chlorophyta</taxon>
        <taxon>core chlorophytes</taxon>
        <taxon>Chlorophyceae</taxon>
        <taxon>CS clade</taxon>
        <taxon>Chlamydomonadales</taxon>
        <taxon>Chlamydomonadaceae</taxon>
        <taxon>Chlamydomonas</taxon>
    </lineage>
</organism>
<evidence type="ECO:0000259" key="1">
    <source>
        <dbReference type="Pfam" id="PF14295"/>
    </source>
</evidence>
<comment type="caution">
    <text evidence="2">The sequence shown here is derived from an EMBL/GenBank/DDBJ whole genome shotgun (WGS) entry which is preliminary data.</text>
</comment>
<dbReference type="Gene3D" id="3.50.4.10">
    <property type="entry name" value="Hepatocyte Growth Factor"/>
    <property type="match status" value="1"/>
</dbReference>
<evidence type="ECO:0000313" key="3">
    <source>
        <dbReference type="Proteomes" id="UP000232323"/>
    </source>
</evidence>
<protein>
    <recommendedName>
        <fullName evidence="1">Apple domain-containing protein</fullName>
    </recommendedName>
</protein>
<dbReference type="Pfam" id="PF14295">
    <property type="entry name" value="PAN_4"/>
    <property type="match status" value="1"/>
</dbReference>
<reference evidence="2 3" key="1">
    <citation type="submission" date="2017-08" db="EMBL/GenBank/DDBJ databases">
        <title>Acidophilic green algal genome provides insights into adaptation to an acidic environment.</title>
        <authorList>
            <person name="Hirooka S."/>
            <person name="Hirose Y."/>
            <person name="Kanesaki Y."/>
            <person name="Higuchi S."/>
            <person name="Fujiwara T."/>
            <person name="Onuma R."/>
            <person name="Era A."/>
            <person name="Ohbayashi R."/>
            <person name="Uzuka A."/>
            <person name="Nozaki H."/>
            <person name="Yoshikawa H."/>
            <person name="Miyagishima S.Y."/>
        </authorList>
    </citation>
    <scope>NUCLEOTIDE SEQUENCE [LARGE SCALE GENOMIC DNA]</scope>
    <source>
        <strain evidence="2 3">NIES-2499</strain>
    </source>
</reference>
<keyword evidence="3" id="KW-1185">Reference proteome</keyword>
<dbReference type="SUPFAM" id="SSF50891">
    <property type="entry name" value="Cyclophilin-like"/>
    <property type="match status" value="1"/>
</dbReference>
<name>A0A250WQA5_9CHLO</name>
<dbReference type="PANTHER" id="PTHR46873:SF1">
    <property type="entry name" value="EXPRESSED PROTEIN"/>
    <property type="match status" value="1"/>
</dbReference>
<dbReference type="AlphaFoldDB" id="A0A250WQA5"/>
<dbReference type="OrthoDB" id="532384at2759"/>
<dbReference type="PANTHER" id="PTHR46873">
    <property type="entry name" value="EXPRESSED PROTEIN"/>
    <property type="match status" value="1"/>
</dbReference>
<dbReference type="InterPro" id="IPR029000">
    <property type="entry name" value="Cyclophilin-like_dom_sf"/>
</dbReference>
<dbReference type="STRING" id="1157962.A0A250WQA5"/>
<dbReference type="InterPro" id="IPR003609">
    <property type="entry name" value="Pan_app"/>
</dbReference>
<feature type="domain" description="Apple" evidence="1">
    <location>
        <begin position="76"/>
        <end position="113"/>
    </location>
</feature>
<dbReference type="GO" id="GO:0003755">
    <property type="term" value="F:peptidyl-prolyl cis-trans isomerase activity"/>
    <property type="evidence" value="ECO:0007669"/>
    <property type="project" value="InterPro"/>
</dbReference>
<dbReference type="Gene3D" id="2.40.100.10">
    <property type="entry name" value="Cyclophilin-like"/>
    <property type="match status" value="1"/>
</dbReference>